<feature type="compositionally biased region" description="Basic residues" evidence="1">
    <location>
        <begin position="1"/>
        <end position="11"/>
    </location>
</feature>
<reference evidence="2" key="1">
    <citation type="submission" date="2020-10" db="EMBL/GenBank/DDBJ databases">
        <authorList>
            <person name="Roach M.J.R."/>
        </authorList>
    </citation>
    <scope>NUCLEOTIDE SEQUENCE</scope>
    <source>
        <strain evidence="2">CBS 1945</strain>
    </source>
</reference>
<proteinExistence type="predicted"/>
<dbReference type="GeneID" id="62194314"/>
<accession>A0A875RWG7</accession>
<protein>
    <submittedName>
        <fullName evidence="2">Uncharacterized protein</fullName>
    </submittedName>
</protein>
<dbReference type="RefSeq" id="XP_038777166.1">
    <property type="nucleotide sequence ID" value="XM_038921238.1"/>
</dbReference>
<feature type="region of interest" description="Disordered" evidence="1">
    <location>
        <begin position="1"/>
        <end position="35"/>
    </location>
</feature>
<evidence type="ECO:0000256" key="1">
    <source>
        <dbReference type="SAM" id="MobiDB-lite"/>
    </source>
</evidence>
<feature type="compositionally biased region" description="Low complexity" evidence="1">
    <location>
        <begin position="12"/>
        <end position="21"/>
    </location>
</feature>
<dbReference type="EMBL" id="CP064812">
    <property type="protein sequence ID" value="QPG73601.1"/>
    <property type="molecule type" value="Genomic_DNA"/>
</dbReference>
<name>A0A875RWG7_EENNA</name>
<sequence>MALKLSRRHSAASRSRSCTLGTVGGGSSSLSNTGSSSLDLKMAAKANLQNLQSQDMEPIASPDEEDLVLLPIDPVDKSIPPCSSEELTPIIPLTLEELQESLSMDLTSPLLTRGEFFTTVDTLPHNNQRSPISRKRPLIISTLSTTSTTATLATATSVNADGFDLFSDDTTCSGGYSVSSNGVHTPSSISNVNITNNSINNNHSPGTTNSIGLYSILKEEEYKDHVDPLFFKANQIDHFDRHLDRKNNDKLADQMALNILHNIAEEEADELTKLREEIPVHFSAGGAKC</sequence>
<organism evidence="2 3">
    <name type="scientific">Eeniella nana</name>
    <name type="common">Yeast</name>
    <name type="synonym">Brettanomyces nanus</name>
    <dbReference type="NCBI Taxonomy" id="13502"/>
    <lineage>
        <taxon>Eukaryota</taxon>
        <taxon>Fungi</taxon>
        <taxon>Dikarya</taxon>
        <taxon>Ascomycota</taxon>
        <taxon>Saccharomycotina</taxon>
        <taxon>Pichiomycetes</taxon>
        <taxon>Pichiales</taxon>
        <taxon>Pichiaceae</taxon>
        <taxon>Brettanomyces</taxon>
    </lineage>
</organism>
<dbReference type="AlphaFoldDB" id="A0A875RWG7"/>
<keyword evidence="3" id="KW-1185">Reference proteome</keyword>
<evidence type="ECO:0000313" key="3">
    <source>
        <dbReference type="Proteomes" id="UP000662931"/>
    </source>
</evidence>
<gene>
    <name evidence="2" type="ORF">FOA43_000913</name>
</gene>
<dbReference type="Proteomes" id="UP000662931">
    <property type="component" value="Chromosome 1"/>
</dbReference>
<dbReference type="OrthoDB" id="3997946at2759"/>
<evidence type="ECO:0000313" key="2">
    <source>
        <dbReference type="EMBL" id="QPG73601.1"/>
    </source>
</evidence>
<dbReference type="KEGG" id="bnn:FOA43_000913"/>